<protein>
    <submittedName>
        <fullName evidence="1">Uncharacterized protein</fullName>
    </submittedName>
</protein>
<accession>A0A5M3WL79</accession>
<comment type="caution">
    <text evidence="1">The sequence shown here is derived from an EMBL/GenBank/DDBJ whole genome shotgun (WGS) entry which is preliminary data.</text>
</comment>
<keyword evidence="2" id="KW-1185">Reference proteome</keyword>
<gene>
    <name evidence="1" type="ORF">Amac_036120</name>
</gene>
<name>A0A5M3WL79_9ACTN</name>
<evidence type="ECO:0000313" key="1">
    <source>
        <dbReference type="EMBL" id="GES10015.1"/>
    </source>
</evidence>
<dbReference type="AlphaFoldDB" id="A0A5M3WL79"/>
<evidence type="ECO:0000313" key="2">
    <source>
        <dbReference type="Proteomes" id="UP000331127"/>
    </source>
</evidence>
<dbReference type="Proteomes" id="UP000331127">
    <property type="component" value="Unassembled WGS sequence"/>
</dbReference>
<dbReference type="EMBL" id="BLAE01000018">
    <property type="protein sequence ID" value="GES10015.1"/>
    <property type="molecule type" value="Genomic_DNA"/>
</dbReference>
<organism evidence="1 2">
    <name type="scientific">Acrocarpospora macrocephala</name>
    <dbReference type="NCBI Taxonomy" id="150177"/>
    <lineage>
        <taxon>Bacteria</taxon>
        <taxon>Bacillati</taxon>
        <taxon>Actinomycetota</taxon>
        <taxon>Actinomycetes</taxon>
        <taxon>Streptosporangiales</taxon>
        <taxon>Streptosporangiaceae</taxon>
        <taxon>Acrocarpospora</taxon>
    </lineage>
</organism>
<proteinExistence type="predicted"/>
<sequence>MASHGIRWAGLRHLMGRAVDPEESSVADNRLMSWVTNVMVSIHPDDRPNMEALREWLRTEAPLRDRPGRGCGFLCEIAAEDTAWVGGSTPSAMCGPVRSTMPT</sequence>
<reference evidence="1 2" key="1">
    <citation type="submission" date="2019-10" db="EMBL/GenBank/DDBJ databases">
        <title>Whole genome shotgun sequence of Acrocarpospora macrocephala NBRC 16266.</title>
        <authorList>
            <person name="Ichikawa N."/>
            <person name="Kimura A."/>
            <person name="Kitahashi Y."/>
            <person name="Komaki H."/>
            <person name="Oguchi A."/>
        </authorList>
    </citation>
    <scope>NUCLEOTIDE SEQUENCE [LARGE SCALE GENOMIC DNA]</scope>
    <source>
        <strain evidence="1 2">NBRC 16266</strain>
    </source>
</reference>